<dbReference type="AlphaFoldDB" id="A0A242TZZ5"/>
<dbReference type="RefSeq" id="WP_032054335.1">
    <property type="nucleotide sequence ID" value="NZ_JADVOL010000004.1"/>
</dbReference>
<evidence type="ECO:0000313" key="2">
    <source>
        <dbReference type="Proteomes" id="UP000195162"/>
    </source>
</evidence>
<proteinExistence type="predicted"/>
<accession>A0A242TZZ5</accession>
<comment type="caution">
    <text evidence="1">The sequence shown here is derived from an EMBL/GenBank/DDBJ whole genome shotgun (WGS) entry which is preliminary data.</text>
</comment>
<dbReference type="EMBL" id="NGIR01000033">
    <property type="protein sequence ID" value="OTU25225.1"/>
    <property type="molecule type" value="Genomic_DNA"/>
</dbReference>
<name>A0A242TZZ5_ACIPI</name>
<sequence length="135" mass="14990">MNIYTRCQIGLLSFIMIYLNGCASHLYQSVDLQEYLKGFLGKSSASIQQDINLRSLGFQVANTPQKTSNQLIYTILRPLSIPIPMVSNVDMRGGSVPIQSGNLSGNSYDLNFNCKVIFQLKNDIAESIQYEGKAC</sequence>
<organism evidence="1 2">
    <name type="scientific">Acinetobacter pittii</name>
    <name type="common">Acinetobacter genomosp. 3</name>
    <dbReference type="NCBI Taxonomy" id="48296"/>
    <lineage>
        <taxon>Bacteria</taxon>
        <taxon>Pseudomonadati</taxon>
        <taxon>Pseudomonadota</taxon>
        <taxon>Gammaproteobacteria</taxon>
        <taxon>Moraxellales</taxon>
        <taxon>Moraxellaceae</taxon>
        <taxon>Acinetobacter</taxon>
        <taxon>Acinetobacter calcoaceticus/baumannii complex</taxon>
    </lineage>
</organism>
<protein>
    <submittedName>
        <fullName evidence="1">Uncharacterized protein</fullName>
    </submittedName>
</protein>
<evidence type="ECO:0000313" key="1">
    <source>
        <dbReference type="EMBL" id="OTU25225.1"/>
    </source>
</evidence>
<gene>
    <name evidence="1" type="ORF">CAT59_18155</name>
</gene>
<reference evidence="1 2" key="1">
    <citation type="submission" date="2017-05" db="EMBL/GenBank/DDBJ databases">
        <authorList>
            <person name="Song R."/>
            <person name="Chenine A.L."/>
            <person name="Ruprecht R.M."/>
        </authorList>
    </citation>
    <scope>NUCLEOTIDE SEQUENCE [LARGE SCALE GENOMIC DNA]</scope>
    <source>
        <strain evidence="1 2">ARLG1955</strain>
    </source>
</reference>
<dbReference type="Proteomes" id="UP000195162">
    <property type="component" value="Unassembled WGS sequence"/>
</dbReference>